<proteinExistence type="predicted"/>
<dbReference type="AlphaFoldDB" id="A0A4S8MP06"/>
<dbReference type="OrthoDB" id="3257061at2759"/>
<feature type="non-terminal residue" evidence="2">
    <location>
        <position position="189"/>
    </location>
</feature>
<dbReference type="Pfam" id="PF20209">
    <property type="entry name" value="DUF6570"/>
    <property type="match status" value="1"/>
</dbReference>
<organism evidence="2 3">
    <name type="scientific">Dendrothele bispora (strain CBS 962.96)</name>
    <dbReference type="NCBI Taxonomy" id="1314807"/>
    <lineage>
        <taxon>Eukaryota</taxon>
        <taxon>Fungi</taxon>
        <taxon>Dikarya</taxon>
        <taxon>Basidiomycota</taxon>
        <taxon>Agaricomycotina</taxon>
        <taxon>Agaricomycetes</taxon>
        <taxon>Agaricomycetidae</taxon>
        <taxon>Agaricales</taxon>
        <taxon>Agaricales incertae sedis</taxon>
        <taxon>Dendrothele</taxon>
    </lineage>
</organism>
<protein>
    <recommendedName>
        <fullName evidence="1">DUF6570 domain-containing protein</fullName>
    </recommendedName>
</protein>
<accession>A0A4S8MP06</accession>
<sequence>MLCAAGIDDSSRSLINVCMECLGYLQRKKVPLLALANELYRGKLPEHFLKYDPPITAAEEMVCAIYRNTVNVTRLYGSEGTDKESTVMYGNTCAFEMNYISTATQLPRTPTDVNGMITVVYVGAARPTEEHLRRCTQFRVRRPVILDLLEFLRHSNSMYKQYVPDAATLALYPEDGILPGLIDSVIFEQ</sequence>
<evidence type="ECO:0000259" key="1">
    <source>
        <dbReference type="Pfam" id="PF20209"/>
    </source>
</evidence>
<keyword evidence="3" id="KW-1185">Reference proteome</keyword>
<dbReference type="InterPro" id="IPR046700">
    <property type="entry name" value="DUF6570"/>
</dbReference>
<name>A0A4S8MP06_DENBC</name>
<dbReference type="EMBL" id="ML179061">
    <property type="protein sequence ID" value="THV04014.1"/>
    <property type="molecule type" value="Genomic_DNA"/>
</dbReference>
<gene>
    <name evidence="2" type="ORF">K435DRAFT_650131</name>
</gene>
<evidence type="ECO:0000313" key="3">
    <source>
        <dbReference type="Proteomes" id="UP000297245"/>
    </source>
</evidence>
<evidence type="ECO:0000313" key="2">
    <source>
        <dbReference type="EMBL" id="THV04014.1"/>
    </source>
</evidence>
<feature type="domain" description="DUF6570" evidence="1">
    <location>
        <begin position="27"/>
        <end position="167"/>
    </location>
</feature>
<dbReference type="Proteomes" id="UP000297245">
    <property type="component" value="Unassembled WGS sequence"/>
</dbReference>
<reference evidence="2 3" key="1">
    <citation type="journal article" date="2019" name="Nat. Ecol. Evol.">
        <title>Megaphylogeny resolves global patterns of mushroom evolution.</title>
        <authorList>
            <person name="Varga T."/>
            <person name="Krizsan K."/>
            <person name="Foldi C."/>
            <person name="Dima B."/>
            <person name="Sanchez-Garcia M."/>
            <person name="Sanchez-Ramirez S."/>
            <person name="Szollosi G.J."/>
            <person name="Szarkandi J.G."/>
            <person name="Papp V."/>
            <person name="Albert L."/>
            <person name="Andreopoulos W."/>
            <person name="Angelini C."/>
            <person name="Antonin V."/>
            <person name="Barry K.W."/>
            <person name="Bougher N.L."/>
            <person name="Buchanan P."/>
            <person name="Buyck B."/>
            <person name="Bense V."/>
            <person name="Catcheside P."/>
            <person name="Chovatia M."/>
            <person name="Cooper J."/>
            <person name="Damon W."/>
            <person name="Desjardin D."/>
            <person name="Finy P."/>
            <person name="Geml J."/>
            <person name="Haridas S."/>
            <person name="Hughes K."/>
            <person name="Justo A."/>
            <person name="Karasinski D."/>
            <person name="Kautmanova I."/>
            <person name="Kiss B."/>
            <person name="Kocsube S."/>
            <person name="Kotiranta H."/>
            <person name="LaButti K.M."/>
            <person name="Lechner B.E."/>
            <person name="Liimatainen K."/>
            <person name="Lipzen A."/>
            <person name="Lukacs Z."/>
            <person name="Mihaltcheva S."/>
            <person name="Morgado L.N."/>
            <person name="Niskanen T."/>
            <person name="Noordeloos M.E."/>
            <person name="Ohm R.A."/>
            <person name="Ortiz-Santana B."/>
            <person name="Ovrebo C."/>
            <person name="Racz N."/>
            <person name="Riley R."/>
            <person name="Savchenko A."/>
            <person name="Shiryaev A."/>
            <person name="Soop K."/>
            <person name="Spirin V."/>
            <person name="Szebenyi C."/>
            <person name="Tomsovsky M."/>
            <person name="Tulloss R.E."/>
            <person name="Uehling J."/>
            <person name="Grigoriev I.V."/>
            <person name="Vagvolgyi C."/>
            <person name="Papp T."/>
            <person name="Martin F.M."/>
            <person name="Miettinen O."/>
            <person name="Hibbett D.S."/>
            <person name="Nagy L.G."/>
        </authorList>
    </citation>
    <scope>NUCLEOTIDE SEQUENCE [LARGE SCALE GENOMIC DNA]</scope>
    <source>
        <strain evidence="2 3">CBS 962.96</strain>
    </source>
</reference>